<name>A0AAU8NNR5_9BACL</name>
<gene>
    <name evidence="2" type="ORF">ABXS70_14405</name>
</gene>
<evidence type="ECO:0000256" key="1">
    <source>
        <dbReference type="SAM" id="Phobius"/>
    </source>
</evidence>
<feature type="transmembrane region" description="Helical" evidence="1">
    <location>
        <begin position="6"/>
        <end position="24"/>
    </location>
</feature>
<reference evidence="2" key="1">
    <citation type="submission" date="2024-05" db="EMBL/GenBank/DDBJ databases">
        <title>Draft genome assemblies of 36 bacteria isolated from hibernating arctic ground squirrels.</title>
        <authorList>
            <person name="McKee H."/>
            <person name="Mullen L."/>
            <person name="Drown D.M."/>
            <person name="Duddleston K.N."/>
        </authorList>
    </citation>
    <scope>NUCLEOTIDE SEQUENCE</scope>
    <source>
        <strain evidence="2">AN1007</strain>
    </source>
</reference>
<keyword evidence="1" id="KW-0812">Transmembrane</keyword>
<keyword evidence="1" id="KW-0472">Membrane</keyword>
<protein>
    <recommendedName>
        <fullName evidence="3">DUF58 domain-containing protein</fullName>
    </recommendedName>
</protein>
<keyword evidence="1" id="KW-1133">Transmembrane helix</keyword>
<feature type="transmembrane region" description="Helical" evidence="1">
    <location>
        <begin position="152"/>
        <end position="175"/>
    </location>
</feature>
<dbReference type="AlphaFoldDB" id="A0AAU8NNR5"/>
<dbReference type="EMBL" id="CP159992">
    <property type="protein sequence ID" value="XCP97810.1"/>
    <property type="molecule type" value="Genomic_DNA"/>
</dbReference>
<dbReference type="RefSeq" id="WP_366296452.1">
    <property type="nucleotide sequence ID" value="NZ_CP159992.1"/>
</dbReference>
<accession>A0AAU8NNR5</accession>
<evidence type="ECO:0008006" key="3">
    <source>
        <dbReference type="Google" id="ProtNLM"/>
    </source>
</evidence>
<proteinExistence type="predicted"/>
<sequence length="179" mass="20375">MKDILSISIVLVLVALFWIFLLLLRSKQTKKITSYKDLPGTELVRYCSKEVIIDAHTVHLKPSGTEVSNYTNGKKPTLWFFVGEPTLWNLSKNAITSKEIKVTIPVSSLEITKLTYRTQDLVVGYTNEYIGSARIEYLKPHKNSKRLSIFKIINSPIFIYSAATVSVGLPMYYLFSHLL</sequence>
<organism evidence="2">
    <name type="scientific">Paenibacillus sp. AN1007</name>
    <dbReference type="NCBI Taxonomy" id="3151385"/>
    <lineage>
        <taxon>Bacteria</taxon>
        <taxon>Bacillati</taxon>
        <taxon>Bacillota</taxon>
        <taxon>Bacilli</taxon>
        <taxon>Bacillales</taxon>
        <taxon>Paenibacillaceae</taxon>
        <taxon>Paenibacillus</taxon>
    </lineage>
</organism>
<evidence type="ECO:0000313" key="2">
    <source>
        <dbReference type="EMBL" id="XCP97810.1"/>
    </source>
</evidence>